<dbReference type="Gene3D" id="3.40.1350.10">
    <property type="match status" value="1"/>
</dbReference>
<dbReference type="Pfam" id="PF08774">
    <property type="entry name" value="VRR_NUC"/>
    <property type="match status" value="1"/>
</dbReference>
<dbReference type="InterPro" id="IPR014883">
    <property type="entry name" value="VRR_NUC"/>
</dbReference>
<evidence type="ECO:0000256" key="1">
    <source>
        <dbReference type="ARBA" id="ARBA00001946"/>
    </source>
</evidence>
<keyword evidence="3" id="KW-0378">Hydrolase</keyword>
<evidence type="ECO:0000256" key="2">
    <source>
        <dbReference type="ARBA" id="ARBA00022722"/>
    </source>
</evidence>
<proteinExistence type="predicted"/>
<protein>
    <submittedName>
        <fullName evidence="5">VRR-NUC domain-containing protein</fullName>
    </submittedName>
</protein>
<reference evidence="5 6" key="1">
    <citation type="submission" date="2019-06" db="EMBL/GenBank/DDBJ databases">
        <title>Genomic Encyclopedia of Type Strains, Phase IV (KMG-V): Genome sequencing to study the core and pangenomes of soil and plant-associated prokaryotes.</title>
        <authorList>
            <person name="Whitman W."/>
        </authorList>
    </citation>
    <scope>NUCLEOTIDE SEQUENCE [LARGE SCALE GENOMIC DNA]</scope>
    <source>
        <strain evidence="5 6">BR 11650</strain>
    </source>
</reference>
<name>A0A560BMV8_AZOBR</name>
<organism evidence="5 6">
    <name type="scientific">Azospirillum brasilense</name>
    <dbReference type="NCBI Taxonomy" id="192"/>
    <lineage>
        <taxon>Bacteria</taxon>
        <taxon>Pseudomonadati</taxon>
        <taxon>Pseudomonadota</taxon>
        <taxon>Alphaproteobacteria</taxon>
        <taxon>Rhodospirillales</taxon>
        <taxon>Azospirillaceae</taxon>
        <taxon>Azospirillum</taxon>
    </lineage>
</organism>
<dbReference type="Proteomes" id="UP000318529">
    <property type="component" value="Unassembled WGS sequence"/>
</dbReference>
<evidence type="ECO:0000313" key="5">
    <source>
        <dbReference type="EMBL" id="TWA73955.1"/>
    </source>
</evidence>
<evidence type="ECO:0000259" key="4">
    <source>
        <dbReference type="Pfam" id="PF08774"/>
    </source>
</evidence>
<dbReference type="AlphaFoldDB" id="A0A560BMV8"/>
<gene>
    <name evidence="5" type="ORF">FBZ83_12622</name>
</gene>
<keyword evidence="2" id="KW-0540">Nuclease</keyword>
<evidence type="ECO:0000256" key="3">
    <source>
        <dbReference type="ARBA" id="ARBA00022801"/>
    </source>
</evidence>
<dbReference type="GO" id="GO:0004518">
    <property type="term" value="F:nuclease activity"/>
    <property type="evidence" value="ECO:0007669"/>
    <property type="project" value="UniProtKB-KW"/>
</dbReference>
<dbReference type="GO" id="GO:0003676">
    <property type="term" value="F:nucleic acid binding"/>
    <property type="evidence" value="ECO:0007669"/>
    <property type="project" value="InterPro"/>
</dbReference>
<feature type="domain" description="VRR-NUC" evidence="4">
    <location>
        <begin position="64"/>
        <end position="127"/>
    </location>
</feature>
<comment type="caution">
    <text evidence="5">The sequence shown here is derived from an EMBL/GenBank/DDBJ whole genome shotgun (WGS) entry which is preliminary data.</text>
</comment>
<comment type="cofactor">
    <cofactor evidence="1">
        <name>Mg(2+)</name>
        <dbReference type="ChEBI" id="CHEBI:18420"/>
    </cofactor>
</comment>
<sequence length="149" mass="15287">MTARETPILRSILLALGARPDARLFRNNVGTGWAGQVVRFSAPSTVRVGSGDVVVRNARPLHAGLCVGSSDLIGLTTITITPEMVGRSIAVFTAVEVKAARGRSTEEQRAFVSMVTQRGGIAGVARSPEEAAALLAAGPGAAPGEGRGP</sequence>
<accession>A0A560BMV8</accession>
<evidence type="ECO:0000313" key="6">
    <source>
        <dbReference type="Proteomes" id="UP000318529"/>
    </source>
</evidence>
<dbReference type="GO" id="GO:0016788">
    <property type="term" value="F:hydrolase activity, acting on ester bonds"/>
    <property type="evidence" value="ECO:0007669"/>
    <property type="project" value="InterPro"/>
</dbReference>
<dbReference type="InterPro" id="IPR011856">
    <property type="entry name" value="tRNA_endonuc-like_dom_sf"/>
</dbReference>
<dbReference type="RefSeq" id="WP_145690704.1">
    <property type="nucleotide sequence ID" value="NZ_VITH01000026.1"/>
</dbReference>
<dbReference type="EMBL" id="VITH01000026">
    <property type="protein sequence ID" value="TWA73955.1"/>
    <property type="molecule type" value="Genomic_DNA"/>
</dbReference>